<dbReference type="AlphaFoldDB" id="A0A2A5T4V3"/>
<reference evidence="3" key="1">
    <citation type="submission" date="2017-04" db="EMBL/GenBank/DDBJ databases">
        <title>Genome evolution of the luminous symbionts of deep sea anglerfish.</title>
        <authorList>
            <person name="Hendry T.A."/>
        </authorList>
    </citation>
    <scope>NUCLEOTIDE SEQUENCE [LARGE SCALE GENOMIC DNA]</scope>
</reference>
<proteinExistence type="predicted"/>
<dbReference type="EMBL" id="NBYY01000011">
    <property type="protein sequence ID" value="PCS23184.1"/>
    <property type="molecule type" value="Genomic_DNA"/>
</dbReference>
<keyword evidence="3" id="KW-1185">Reference proteome</keyword>
<protein>
    <recommendedName>
        <fullName evidence="1">Transposase DDE domain-containing protein</fullName>
    </recommendedName>
</protein>
<dbReference type="Pfam" id="PF13612">
    <property type="entry name" value="DDE_Tnp_1_3"/>
    <property type="match status" value="1"/>
</dbReference>
<dbReference type="GeneID" id="66953258"/>
<dbReference type="RefSeq" id="WP_199399368.1">
    <property type="nucleotide sequence ID" value="NZ_NBYY01000011.1"/>
</dbReference>
<dbReference type="InterPro" id="IPR025668">
    <property type="entry name" value="Tnp_DDE_dom"/>
</dbReference>
<feature type="domain" description="Transposase DDE" evidence="1">
    <location>
        <begin position="1"/>
        <end position="35"/>
    </location>
</feature>
<evidence type="ECO:0000313" key="2">
    <source>
        <dbReference type="EMBL" id="PCS23184.1"/>
    </source>
</evidence>
<evidence type="ECO:0000259" key="1">
    <source>
        <dbReference type="Pfam" id="PF13612"/>
    </source>
</evidence>
<name>A0A2A5T4V3_9GAMM</name>
<accession>A0A2A5T4V3</accession>
<evidence type="ECO:0000313" key="3">
    <source>
        <dbReference type="Proteomes" id="UP000219020"/>
    </source>
</evidence>
<dbReference type="Proteomes" id="UP000219020">
    <property type="component" value="Unassembled WGS sequence"/>
</dbReference>
<gene>
    <name evidence="2" type="ORF">BTN49_1180</name>
</gene>
<comment type="caution">
    <text evidence="2">The sequence shown here is derived from an EMBL/GenBank/DDBJ whole genome shotgun (WGS) entry which is preliminary data.</text>
</comment>
<sequence>MKPKVMKLWNHLMLRNRFIIKTVFDQLKKISYIAHLGTAVVSAL</sequence>
<organism evidence="2 3">
    <name type="scientific">Candidatus Enterovibrio escicola</name>
    <dbReference type="NCBI Taxonomy" id="1927127"/>
    <lineage>
        <taxon>Bacteria</taxon>
        <taxon>Pseudomonadati</taxon>
        <taxon>Pseudomonadota</taxon>
        <taxon>Gammaproteobacteria</taxon>
        <taxon>Vibrionales</taxon>
        <taxon>Vibrionaceae</taxon>
        <taxon>Enterovibrio</taxon>
    </lineage>
</organism>